<gene>
    <name evidence="2" type="primary">Ccdc130</name>
    <name evidence="2" type="ORF">XIPELE_R15268</name>
</gene>
<name>A0A7L3PLT7_9DEND</name>
<evidence type="ECO:0000313" key="3">
    <source>
        <dbReference type="Proteomes" id="UP000551443"/>
    </source>
</evidence>
<feature type="region of interest" description="Disordered" evidence="1">
    <location>
        <begin position="55"/>
        <end position="116"/>
    </location>
</feature>
<feature type="non-terminal residue" evidence="2">
    <location>
        <position position="116"/>
    </location>
</feature>
<accession>A0A7L3PLT7</accession>
<evidence type="ECO:0000256" key="1">
    <source>
        <dbReference type="SAM" id="MobiDB-lite"/>
    </source>
</evidence>
<organism evidence="2 3">
    <name type="scientific">Xiphorhynchus elegans</name>
    <name type="common">elegant woodcreeper</name>
    <dbReference type="NCBI Taxonomy" id="269412"/>
    <lineage>
        <taxon>Eukaryota</taxon>
        <taxon>Metazoa</taxon>
        <taxon>Chordata</taxon>
        <taxon>Craniata</taxon>
        <taxon>Vertebrata</taxon>
        <taxon>Euteleostomi</taxon>
        <taxon>Archelosauria</taxon>
        <taxon>Archosauria</taxon>
        <taxon>Dinosauria</taxon>
        <taxon>Saurischia</taxon>
        <taxon>Theropoda</taxon>
        <taxon>Coelurosauria</taxon>
        <taxon>Aves</taxon>
        <taxon>Neognathae</taxon>
        <taxon>Neoaves</taxon>
        <taxon>Telluraves</taxon>
        <taxon>Australaves</taxon>
        <taxon>Passeriformes</taxon>
        <taxon>Dendrocolaptidae</taxon>
        <taxon>Xiphorhynchus</taxon>
    </lineage>
</organism>
<evidence type="ECO:0000313" key="2">
    <source>
        <dbReference type="EMBL" id="NXU92229.1"/>
    </source>
</evidence>
<protein>
    <submittedName>
        <fullName evidence="2">CC130 protein</fullName>
    </submittedName>
</protein>
<feature type="non-terminal residue" evidence="2">
    <location>
        <position position="1"/>
    </location>
</feature>
<comment type="caution">
    <text evidence="2">The sequence shown here is derived from an EMBL/GenBank/DDBJ whole genome shotgun (WGS) entry which is preliminary data.</text>
</comment>
<reference evidence="2 3" key="1">
    <citation type="submission" date="2019-09" db="EMBL/GenBank/DDBJ databases">
        <title>Bird 10,000 Genomes (B10K) Project - Family phase.</title>
        <authorList>
            <person name="Zhang G."/>
        </authorList>
    </citation>
    <scope>NUCLEOTIDE SEQUENCE [LARGE SCALE GENOMIC DNA]</scope>
    <source>
        <strain evidence="2">OUT-0059</strain>
        <tissue evidence="2">Muscle</tissue>
    </source>
</reference>
<keyword evidence="3" id="KW-1185">Reference proteome</keyword>
<sequence length="116" mass="12276">EEEEEAAALQAKAGLSIPLLREEEEDRRLAALLALRAPDSYEEKQRLKRSEISHRPWFGPATPRALPKLPFLGGRALKGPPGPPATPARLGIVRRRGGEESGGAEGPPPSGNAGAG</sequence>
<dbReference type="EMBL" id="VZUH01025660">
    <property type="protein sequence ID" value="NXU92229.1"/>
    <property type="molecule type" value="Genomic_DNA"/>
</dbReference>
<proteinExistence type="predicted"/>
<dbReference type="Proteomes" id="UP000551443">
    <property type="component" value="Unassembled WGS sequence"/>
</dbReference>
<dbReference type="AlphaFoldDB" id="A0A7L3PLT7"/>